<gene>
    <name evidence="2" type="ORF">AVDCRST_MAG02-944</name>
</gene>
<protein>
    <submittedName>
        <fullName evidence="2">Uncharacterized protein</fullName>
    </submittedName>
</protein>
<feature type="region of interest" description="Disordered" evidence="1">
    <location>
        <begin position="1"/>
        <end position="29"/>
    </location>
</feature>
<dbReference type="EMBL" id="CADCVH010000032">
    <property type="protein sequence ID" value="CAA9452146.1"/>
    <property type="molecule type" value="Genomic_DNA"/>
</dbReference>
<sequence length="47" mass="5045">ARRSPSGGSHPRGGERPTPRRPSWGPRPRFATLPVAALRPLLFGASL</sequence>
<feature type="non-terminal residue" evidence="2">
    <location>
        <position position="47"/>
    </location>
</feature>
<evidence type="ECO:0000256" key="1">
    <source>
        <dbReference type="SAM" id="MobiDB-lite"/>
    </source>
</evidence>
<name>A0A6J4QX75_9ACTN</name>
<reference evidence="2" key="1">
    <citation type="submission" date="2020-02" db="EMBL/GenBank/DDBJ databases">
        <authorList>
            <person name="Meier V. D."/>
        </authorList>
    </citation>
    <scope>NUCLEOTIDE SEQUENCE</scope>
    <source>
        <strain evidence="2">AVDCRST_MAG02</strain>
    </source>
</reference>
<organism evidence="2">
    <name type="scientific">uncultured Rubrobacteraceae bacterium</name>
    <dbReference type="NCBI Taxonomy" id="349277"/>
    <lineage>
        <taxon>Bacteria</taxon>
        <taxon>Bacillati</taxon>
        <taxon>Actinomycetota</taxon>
        <taxon>Rubrobacteria</taxon>
        <taxon>Rubrobacterales</taxon>
        <taxon>Rubrobacteraceae</taxon>
        <taxon>environmental samples</taxon>
    </lineage>
</organism>
<proteinExistence type="predicted"/>
<feature type="non-terminal residue" evidence="2">
    <location>
        <position position="1"/>
    </location>
</feature>
<evidence type="ECO:0000313" key="2">
    <source>
        <dbReference type="EMBL" id="CAA9452146.1"/>
    </source>
</evidence>
<accession>A0A6J4QX75</accession>
<dbReference type="AlphaFoldDB" id="A0A6J4QX75"/>